<dbReference type="AlphaFoldDB" id="A0A4Q0YJP5"/>
<name>A0A4Q0YJP5_9BACT</name>
<dbReference type="EMBL" id="PDKJ01000001">
    <property type="protein sequence ID" value="RXJ70094.1"/>
    <property type="molecule type" value="Genomic_DNA"/>
</dbReference>
<dbReference type="Pfam" id="PF01041">
    <property type="entry name" value="DegT_DnrJ_EryC1"/>
    <property type="match status" value="1"/>
</dbReference>
<dbReference type="SUPFAM" id="SSF53383">
    <property type="entry name" value="PLP-dependent transferases"/>
    <property type="match status" value="1"/>
</dbReference>
<dbReference type="PANTHER" id="PTHR30244:SF34">
    <property type="entry name" value="DTDP-4-AMINO-4,6-DIDEOXYGALACTOSE TRANSAMINASE"/>
    <property type="match status" value="1"/>
</dbReference>
<dbReference type="PANTHER" id="PTHR30244">
    <property type="entry name" value="TRANSAMINASE"/>
    <property type="match status" value="1"/>
</dbReference>
<gene>
    <name evidence="3" type="ORF">CRV08_00595</name>
</gene>
<accession>A0A4Q0YJP5</accession>
<sequence length="382" mass="43157">MKENTKEISFYQSSIGEEELAQIKSVLELNKDQNKVIEFEDNMANFVGAKYAVATCNATAAIHLALSAIKLKRGDKILMSVNSFVNIPEVVRHFDAEPLFIDINTEDMNIDVNKFEKALAENKTKKLRGAIITFVAGQTPDLDRIYDIAEKYGIILIEDATCALGVTYNDETVGSLRADMTIFSTNPSNGKYSVSRSGIIVTNNQEIAERAKLLRTHAITTTYDDFGNLDYIYDVVDIGHKYDISELDAAFSLAQLKKTNKFIKRRKEIAKIYKDRLAGIKHVTIPAHKDEHIFSQFIIKISRNRDAFARALKERGISTGLNYIPLHLLSYYKSKYSIKITEYSSALTSYQQILSIPMYPGLTDEEVNYICDQIIEIAADWV</sequence>
<comment type="caution">
    <text evidence="3">The sequence shown here is derived from an EMBL/GenBank/DDBJ whole genome shotgun (WGS) entry which is preliminary data.</text>
</comment>
<evidence type="ECO:0000313" key="4">
    <source>
        <dbReference type="Proteomes" id="UP000290172"/>
    </source>
</evidence>
<keyword evidence="2" id="KW-0663">Pyridoxal phosphate</keyword>
<dbReference type="InterPro" id="IPR015422">
    <property type="entry name" value="PyrdxlP-dep_Trfase_small"/>
</dbReference>
<reference evidence="3 4" key="1">
    <citation type="submission" date="2017-10" db="EMBL/GenBank/DDBJ databases">
        <title>Genomics of the genus Arcobacter.</title>
        <authorList>
            <person name="Perez-Cataluna A."/>
            <person name="Figueras M.J."/>
        </authorList>
    </citation>
    <scope>NUCLEOTIDE SEQUENCE [LARGE SCALE GENOMIC DNA]</scope>
    <source>
        <strain evidence="3 4">CECT 8993</strain>
    </source>
</reference>
<dbReference type="Gene3D" id="3.40.640.10">
    <property type="entry name" value="Type I PLP-dependent aspartate aminotransferase-like (Major domain)"/>
    <property type="match status" value="1"/>
</dbReference>
<organism evidence="3 4">
    <name type="scientific">Halarcobacter ebronensis</name>
    <dbReference type="NCBI Taxonomy" id="1462615"/>
    <lineage>
        <taxon>Bacteria</taxon>
        <taxon>Pseudomonadati</taxon>
        <taxon>Campylobacterota</taxon>
        <taxon>Epsilonproteobacteria</taxon>
        <taxon>Campylobacterales</taxon>
        <taxon>Arcobacteraceae</taxon>
        <taxon>Halarcobacter</taxon>
    </lineage>
</organism>
<dbReference type="Gene3D" id="3.90.1150.10">
    <property type="entry name" value="Aspartate Aminotransferase, domain 1"/>
    <property type="match status" value="1"/>
</dbReference>
<dbReference type="InterPro" id="IPR015424">
    <property type="entry name" value="PyrdxlP-dep_Trfase"/>
</dbReference>
<keyword evidence="3" id="KW-0032">Aminotransferase</keyword>
<evidence type="ECO:0000256" key="1">
    <source>
        <dbReference type="ARBA" id="ARBA00037999"/>
    </source>
</evidence>
<protein>
    <submittedName>
        <fullName evidence="3">Aminotransferase DegT</fullName>
    </submittedName>
</protein>
<dbReference type="GO" id="GO:0030170">
    <property type="term" value="F:pyridoxal phosphate binding"/>
    <property type="evidence" value="ECO:0007669"/>
    <property type="project" value="TreeGrafter"/>
</dbReference>
<dbReference type="InterPro" id="IPR000653">
    <property type="entry name" value="DegT/StrS_aminotransferase"/>
</dbReference>
<evidence type="ECO:0000256" key="2">
    <source>
        <dbReference type="RuleBase" id="RU004508"/>
    </source>
</evidence>
<keyword evidence="3" id="KW-0808">Transferase</keyword>
<evidence type="ECO:0000313" key="3">
    <source>
        <dbReference type="EMBL" id="RXJ70094.1"/>
    </source>
</evidence>
<dbReference type="RefSeq" id="WP_128977998.1">
    <property type="nucleotide sequence ID" value="NZ_PDKJ01000001.1"/>
</dbReference>
<dbReference type="PIRSF" id="PIRSF000390">
    <property type="entry name" value="PLP_StrS"/>
    <property type="match status" value="1"/>
</dbReference>
<dbReference type="GO" id="GO:0008483">
    <property type="term" value="F:transaminase activity"/>
    <property type="evidence" value="ECO:0007669"/>
    <property type="project" value="UniProtKB-KW"/>
</dbReference>
<dbReference type="CDD" id="cd00616">
    <property type="entry name" value="AHBA_syn"/>
    <property type="match status" value="1"/>
</dbReference>
<dbReference type="Proteomes" id="UP000290172">
    <property type="component" value="Unassembled WGS sequence"/>
</dbReference>
<dbReference type="InterPro" id="IPR015421">
    <property type="entry name" value="PyrdxlP-dep_Trfase_major"/>
</dbReference>
<proteinExistence type="inferred from homology"/>
<comment type="similarity">
    <text evidence="1 2">Belongs to the DegT/DnrJ/EryC1 family.</text>
</comment>
<dbReference type="GO" id="GO:0000271">
    <property type="term" value="P:polysaccharide biosynthetic process"/>
    <property type="evidence" value="ECO:0007669"/>
    <property type="project" value="TreeGrafter"/>
</dbReference>